<dbReference type="GO" id="GO:0005886">
    <property type="term" value="C:plasma membrane"/>
    <property type="evidence" value="ECO:0007669"/>
    <property type="project" value="TreeGrafter"/>
</dbReference>
<organism evidence="12 13">
    <name type="scientific">Parastrongyloides trichosuri</name>
    <name type="common">Possum-specific nematode worm</name>
    <dbReference type="NCBI Taxonomy" id="131310"/>
    <lineage>
        <taxon>Eukaryota</taxon>
        <taxon>Metazoa</taxon>
        <taxon>Ecdysozoa</taxon>
        <taxon>Nematoda</taxon>
        <taxon>Chromadorea</taxon>
        <taxon>Rhabditida</taxon>
        <taxon>Tylenchina</taxon>
        <taxon>Panagrolaimomorpha</taxon>
        <taxon>Strongyloidoidea</taxon>
        <taxon>Strongyloididae</taxon>
        <taxon>Parastrongyloides</taxon>
    </lineage>
</organism>
<dbReference type="GO" id="GO:0008324">
    <property type="term" value="F:monoatomic cation transmembrane transporter activity"/>
    <property type="evidence" value="ECO:0007669"/>
    <property type="project" value="InterPro"/>
</dbReference>
<keyword evidence="4 10" id="KW-0812">Transmembrane</keyword>
<evidence type="ECO:0000256" key="6">
    <source>
        <dbReference type="ARBA" id="ARBA00022989"/>
    </source>
</evidence>
<feature type="compositionally biased region" description="Basic and acidic residues" evidence="9">
    <location>
        <begin position="29"/>
        <end position="40"/>
    </location>
</feature>
<feature type="region of interest" description="Disordered" evidence="9">
    <location>
        <begin position="1"/>
        <end position="40"/>
    </location>
</feature>
<dbReference type="InterPro" id="IPR045349">
    <property type="entry name" value="SLC41A1-3"/>
</dbReference>
<dbReference type="Pfam" id="PF01769">
    <property type="entry name" value="MgtE"/>
    <property type="match status" value="2"/>
</dbReference>
<evidence type="ECO:0000256" key="9">
    <source>
        <dbReference type="SAM" id="MobiDB-lite"/>
    </source>
</evidence>
<evidence type="ECO:0000259" key="11">
    <source>
        <dbReference type="Pfam" id="PF01769"/>
    </source>
</evidence>
<evidence type="ECO:0000256" key="7">
    <source>
        <dbReference type="ARBA" id="ARBA00023065"/>
    </source>
</evidence>
<dbReference type="InterPro" id="IPR006667">
    <property type="entry name" value="SLC41_membr_dom"/>
</dbReference>
<feature type="transmembrane region" description="Helical" evidence="10">
    <location>
        <begin position="269"/>
        <end position="288"/>
    </location>
</feature>
<evidence type="ECO:0000313" key="12">
    <source>
        <dbReference type="Proteomes" id="UP000038045"/>
    </source>
</evidence>
<accession>A0A0N4Z9V7</accession>
<keyword evidence="8 10" id="KW-0472">Membrane</keyword>
<evidence type="ECO:0000313" key="13">
    <source>
        <dbReference type="WBParaSite" id="PTRK_0000416500.1"/>
    </source>
</evidence>
<feature type="domain" description="SLC41A/MgtE integral membrane" evidence="11">
    <location>
        <begin position="145"/>
        <end position="282"/>
    </location>
</feature>
<comment type="subcellular location">
    <subcellularLocation>
        <location evidence="1">Membrane</location>
        <topology evidence="1">Multi-pass membrane protein</topology>
    </subcellularLocation>
</comment>
<evidence type="ECO:0000256" key="10">
    <source>
        <dbReference type="SAM" id="Phobius"/>
    </source>
</evidence>
<comment type="similarity">
    <text evidence="2">Belongs to the SLC41A transporter family.</text>
</comment>
<evidence type="ECO:0000256" key="3">
    <source>
        <dbReference type="ARBA" id="ARBA00022448"/>
    </source>
</evidence>
<reference evidence="13" key="1">
    <citation type="submission" date="2017-02" db="UniProtKB">
        <authorList>
            <consortium name="WormBaseParasite"/>
        </authorList>
    </citation>
    <scope>IDENTIFICATION</scope>
</reference>
<sequence length="539" mass="59888">MKEKTAKNIISSPKNSKDGDTSSVPYIDASERSNKEENKKLTPPLLIKSHNWNSPSVMESPSFIEPISYLPETFYTESIPDTNLFLEHVNDHDEENAETTAQFVTQSCVTYLITGLAFVLSGLLFEKHKDGTFLEKYPYGFTLAPPLLGLKGNIETTFASRLTTAFHCGRLKKRKAARTYFCGNMALVQIQSVVVSIFIVICACIATVLFKDNAKVDLFFLEQMCVLMAAAIISTSLCSLFLGFILFAIMKYSKEWDINPDNFLTPLSASFGDLITMMLFLSSGYLFSHVGNHNNSIINVLIPILIVTIFVIFGSFCGYIAYHEPSSKKVLKNGWAPIVIASAVSNIAGFLLNDEKLEKKGMLLLQPLICGLLGNRVAVQCSRLSSSLHKSKVKYGKFPHDESLASYFDPLSTYFNGDFNSKIAISQIITSVPAQYMFASLSLLLAESYYVTISFYLYYELLSLVLMIILMYVCNAFVHLIWKCKHDPDTVSIPLLTSLTDVLATFGLRILILNIGEGIHVLKANDSANVPCFANRTVA</sequence>
<feature type="transmembrane region" description="Helical" evidence="10">
    <location>
        <begin position="334"/>
        <end position="352"/>
    </location>
</feature>
<keyword evidence="12" id="KW-1185">Reference proteome</keyword>
<keyword evidence="7" id="KW-0406">Ion transport</keyword>
<dbReference type="Proteomes" id="UP000038045">
    <property type="component" value="Unplaced"/>
</dbReference>
<dbReference type="PANTHER" id="PTHR16228">
    <property type="entry name" value="DIVALENT CATION TRANSPORTER SOLUTE CARRIER FAMILY 41"/>
    <property type="match status" value="1"/>
</dbReference>
<evidence type="ECO:0000256" key="1">
    <source>
        <dbReference type="ARBA" id="ARBA00004141"/>
    </source>
</evidence>
<proteinExistence type="inferred from homology"/>
<dbReference type="SUPFAM" id="SSF161093">
    <property type="entry name" value="MgtE membrane domain-like"/>
    <property type="match status" value="2"/>
</dbReference>
<feature type="transmembrane region" description="Helical" evidence="10">
    <location>
        <begin position="226"/>
        <end position="249"/>
    </location>
</feature>
<evidence type="ECO:0000256" key="5">
    <source>
        <dbReference type="ARBA" id="ARBA00022842"/>
    </source>
</evidence>
<dbReference type="WBParaSite" id="PTRK_0000416500.1">
    <property type="protein sequence ID" value="PTRK_0000416500.1"/>
    <property type="gene ID" value="PTRK_0000416500"/>
</dbReference>
<feature type="transmembrane region" description="Helical" evidence="10">
    <location>
        <begin position="300"/>
        <end position="322"/>
    </location>
</feature>
<dbReference type="Gene3D" id="1.10.357.20">
    <property type="entry name" value="SLC41 divalent cation transporters, integral membrane domain"/>
    <property type="match status" value="2"/>
</dbReference>
<feature type="transmembrane region" description="Helical" evidence="10">
    <location>
        <begin position="190"/>
        <end position="210"/>
    </location>
</feature>
<keyword evidence="3" id="KW-0813">Transport</keyword>
<keyword evidence="6 10" id="KW-1133">Transmembrane helix</keyword>
<evidence type="ECO:0000256" key="4">
    <source>
        <dbReference type="ARBA" id="ARBA00022692"/>
    </source>
</evidence>
<feature type="transmembrane region" description="Helical" evidence="10">
    <location>
        <begin position="108"/>
        <end position="125"/>
    </location>
</feature>
<feature type="domain" description="SLC41A/MgtE integral membrane" evidence="11">
    <location>
        <begin position="366"/>
        <end position="507"/>
    </location>
</feature>
<keyword evidence="5" id="KW-0460">Magnesium</keyword>
<feature type="transmembrane region" description="Helical" evidence="10">
    <location>
        <begin position="464"/>
        <end position="482"/>
    </location>
</feature>
<dbReference type="InterPro" id="IPR036739">
    <property type="entry name" value="SLC41_membr_dom_sf"/>
</dbReference>
<evidence type="ECO:0000256" key="8">
    <source>
        <dbReference type="ARBA" id="ARBA00023136"/>
    </source>
</evidence>
<name>A0A0N4Z9V7_PARTI</name>
<dbReference type="AlphaFoldDB" id="A0A0N4Z9V7"/>
<protein>
    <submittedName>
        <fullName evidence="13">MgtE domain-containing protein</fullName>
    </submittedName>
</protein>
<dbReference type="PANTHER" id="PTHR16228:SF21">
    <property type="entry name" value="SLC41A_MGTE INTEGRAL MEMBRANE DOMAIN-CONTAINING PROTEIN"/>
    <property type="match status" value="1"/>
</dbReference>
<evidence type="ECO:0000256" key="2">
    <source>
        <dbReference type="ARBA" id="ARBA00009749"/>
    </source>
</evidence>